<keyword evidence="13" id="KW-0238">DNA-binding</keyword>
<feature type="compositionally biased region" description="Acidic residues" evidence="16">
    <location>
        <begin position="1598"/>
        <end position="1611"/>
    </location>
</feature>
<evidence type="ECO:0000313" key="20">
    <source>
        <dbReference type="Proteomes" id="UP000050795"/>
    </source>
</evidence>
<feature type="compositionally biased region" description="Basic residues" evidence="16">
    <location>
        <begin position="809"/>
        <end position="818"/>
    </location>
</feature>
<reference evidence="20" key="1">
    <citation type="submission" date="2022-06" db="EMBL/GenBank/DDBJ databases">
        <authorList>
            <person name="Berger JAMES D."/>
            <person name="Berger JAMES D."/>
        </authorList>
    </citation>
    <scope>NUCLEOTIDE SEQUENCE [LARGE SCALE GENOMIC DNA]</scope>
</reference>
<reference evidence="21" key="2">
    <citation type="submission" date="2023-11" db="UniProtKB">
        <authorList>
            <consortium name="WormBaseParasite"/>
        </authorList>
    </citation>
    <scope>IDENTIFICATION</scope>
</reference>
<keyword evidence="9" id="KW-0347">Helicase</keyword>
<dbReference type="InterPro" id="IPR011011">
    <property type="entry name" value="Znf_FYVE_PHD"/>
</dbReference>
<evidence type="ECO:0000256" key="2">
    <source>
        <dbReference type="ARBA" id="ARBA00004574"/>
    </source>
</evidence>
<feature type="compositionally biased region" description="Low complexity" evidence="16">
    <location>
        <begin position="638"/>
        <end position="649"/>
    </location>
</feature>
<dbReference type="Gene3D" id="1.20.120.850">
    <property type="entry name" value="SWI2/SNF2 ATPases, N-terminal domain"/>
    <property type="match status" value="1"/>
</dbReference>
<feature type="compositionally biased region" description="Basic and acidic residues" evidence="16">
    <location>
        <begin position="1548"/>
        <end position="1562"/>
    </location>
</feature>
<keyword evidence="7" id="KW-0863">Zinc-finger</keyword>
<dbReference type="PANTHER" id="PTHR45797:SF3">
    <property type="entry name" value="TRANSCRIPTIONAL REGULATOR ATRX HOMOLOG"/>
    <property type="match status" value="1"/>
</dbReference>
<evidence type="ECO:0000256" key="7">
    <source>
        <dbReference type="ARBA" id="ARBA00022771"/>
    </source>
</evidence>
<dbReference type="InterPro" id="IPR041430">
    <property type="entry name" value="ADD_ATRX"/>
</dbReference>
<dbReference type="WBParaSite" id="TREG1_98480.1">
    <property type="protein sequence ID" value="TREG1_98480.1"/>
    <property type="gene ID" value="TREG1_98480"/>
</dbReference>
<organism evidence="20 21">
    <name type="scientific">Trichobilharzia regenti</name>
    <name type="common">Nasal bird schistosome</name>
    <dbReference type="NCBI Taxonomy" id="157069"/>
    <lineage>
        <taxon>Eukaryota</taxon>
        <taxon>Metazoa</taxon>
        <taxon>Spiralia</taxon>
        <taxon>Lophotrochozoa</taxon>
        <taxon>Platyhelminthes</taxon>
        <taxon>Trematoda</taxon>
        <taxon>Digenea</taxon>
        <taxon>Strigeidida</taxon>
        <taxon>Schistosomatoidea</taxon>
        <taxon>Schistosomatidae</taxon>
        <taxon>Trichobilharzia</taxon>
    </lineage>
</organism>
<feature type="compositionally biased region" description="Acidic residues" evidence="16">
    <location>
        <begin position="877"/>
        <end position="891"/>
    </location>
</feature>
<dbReference type="PANTHER" id="PTHR45797">
    <property type="entry name" value="RAD54-LIKE"/>
    <property type="match status" value="1"/>
</dbReference>
<feature type="compositionally biased region" description="Acidic residues" evidence="16">
    <location>
        <begin position="1019"/>
        <end position="1035"/>
    </location>
</feature>
<dbReference type="InterPro" id="IPR038718">
    <property type="entry name" value="SNF2-like_sf"/>
</dbReference>
<keyword evidence="11" id="KW-0067">ATP-binding</keyword>
<feature type="compositionally biased region" description="Basic residues" evidence="16">
    <location>
        <begin position="997"/>
        <end position="1013"/>
    </location>
</feature>
<dbReference type="GO" id="GO:0000781">
    <property type="term" value="C:chromosome, telomeric region"/>
    <property type="evidence" value="ECO:0007669"/>
    <property type="project" value="UniProtKB-SubCell"/>
</dbReference>
<evidence type="ECO:0000256" key="15">
    <source>
        <dbReference type="ARBA" id="ARBA00031106"/>
    </source>
</evidence>
<keyword evidence="8" id="KW-0378">Hydrolase</keyword>
<feature type="region of interest" description="Disordered" evidence="16">
    <location>
        <begin position="1500"/>
        <end position="1611"/>
    </location>
</feature>
<feature type="compositionally biased region" description="Basic residues" evidence="16">
    <location>
        <begin position="859"/>
        <end position="869"/>
    </location>
</feature>
<dbReference type="GO" id="GO:0010468">
    <property type="term" value="P:regulation of gene expression"/>
    <property type="evidence" value="ECO:0007669"/>
    <property type="project" value="UniProtKB-ARBA"/>
</dbReference>
<dbReference type="CDD" id="cd18793">
    <property type="entry name" value="SF2_C_SNF"/>
    <property type="match status" value="1"/>
</dbReference>
<dbReference type="SUPFAM" id="SSF52540">
    <property type="entry name" value="P-loop containing nucleoside triphosphate hydrolases"/>
    <property type="match status" value="2"/>
</dbReference>
<feature type="domain" description="Helicase ATP-binding" evidence="17">
    <location>
        <begin position="1168"/>
        <end position="1355"/>
    </location>
</feature>
<feature type="compositionally biased region" description="Acidic residues" evidence="16">
    <location>
        <begin position="951"/>
        <end position="968"/>
    </location>
</feature>
<evidence type="ECO:0000256" key="16">
    <source>
        <dbReference type="SAM" id="MobiDB-lite"/>
    </source>
</evidence>
<feature type="compositionally biased region" description="Polar residues" evidence="16">
    <location>
        <begin position="847"/>
        <end position="858"/>
    </location>
</feature>
<keyword evidence="5" id="KW-0479">Metal-binding</keyword>
<evidence type="ECO:0000256" key="13">
    <source>
        <dbReference type="ARBA" id="ARBA00023125"/>
    </source>
</evidence>
<dbReference type="PROSITE" id="PS51194">
    <property type="entry name" value="HELICASE_CTER"/>
    <property type="match status" value="1"/>
</dbReference>
<protein>
    <recommendedName>
        <fullName evidence="15">ATP-dependent helicase ATRX</fullName>
    </recommendedName>
</protein>
<keyword evidence="12" id="KW-0779">Telomere</keyword>
<keyword evidence="6" id="KW-0547">Nucleotide-binding</keyword>
<evidence type="ECO:0000256" key="1">
    <source>
        <dbReference type="ARBA" id="ARBA00004123"/>
    </source>
</evidence>
<evidence type="ECO:0000259" key="18">
    <source>
        <dbReference type="PROSITE" id="PS51194"/>
    </source>
</evidence>
<feature type="region of interest" description="Disordered" evidence="16">
    <location>
        <begin position="804"/>
        <end position="1064"/>
    </location>
</feature>
<evidence type="ECO:0000256" key="12">
    <source>
        <dbReference type="ARBA" id="ARBA00022895"/>
    </source>
</evidence>
<feature type="region of interest" description="Disordered" evidence="16">
    <location>
        <begin position="696"/>
        <end position="727"/>
    </location>
</feature>
<feature type="region of interest" description="Disordered" evidence="16">
    <location>
        <begin position="744"/>
        <end position="782"/>
    </location>
</feature>
<evidence type="ECO:0000256" key="9">
    <source>
        <dbReference type="ARBA" id="ARBA00022806"/>
    </source>
</evidence>
<dbReference type="PROSITE" id="PS51192">
    <property type="entry name" value="HELICASE_ATP_BIND_1"/>
    <property type="match status" value="1"/>
</dbReference>
<feature type="region of interest" description="Disordered" evidence="16">
    <location>
        <begin position="638"/>
        <end position="665"/>
    </location>
</feature>
<dbReference type="Proteomes" id="UP000050795">
    <property type="component" value="Unassembled WGS sequence"/>
</dbReference>
<dbReference type="Gene3D" id="3.40.50.10810">
    <property type="entry name" value="Tandem AAA-ATPase domain"/>
    <property type="match status" value="1"/>
</dbReference>
<evidence type="ECO:0000259" key="19">
    <source>
        <dbReference type="PROSITE" id="PS51533"/>
    </source>
</evidence>
<feature type="compositionally biased region" description="Basic and acidic residues" evidence="16">
    <location>
        <begin position="833"/>
        <end position="846"/>
    </location>
</feature>
<dbReference type="Pfam" id="PF00176">
    <property type="entry name" value="SNF2-rel_dom"/>
    <property type="match status" value="1"/>
</dbReference>
<feature type="compositionally biased region" description="Basic and acidic residues" evidence="16">
    <location>
        <begin position="578"/>
        <end position="595"/>
    </location>
</feature>
<feature type="domain" description="PHD-type" evidence="19">
    <location>
        <begin position="86"/>
        <end position="224"/>
    </location>
</feature>
<dbReference type="CDD" id="cd18007">
    <property type="entry name" value="DEXHc_ATRX-like"/>
    <property type="match status" value="1"/>
</dbReference>
<dbReference type="InterPro" id="IPR044574">
    <property type="entry name" value="ARIP4-like"/>
</dbReference>
<dbReference type="CDD" id="cd11726">
    <property type="entry name" value="ADDz_ATRX"/>
    <property type="match status" value="1"/>
</dbReference>
<keyword evidence="4" id="KW-0158">Chromosome</keyword>
<dbReference type="InterPro" id="IPR014001">
    <property type="entry name" value="Helicase_ATP-bd"/>
</dbReference>
<dbReference type="Gene3D" id="3.30.40.10">
    <property type="entry name" value="Zinc/RING finger domain, C3HC4 (zinc finger)"/>
    <property type="match status" value="1"/>
</dbReference>
<dbReference type="GO" id="GO:0005634">
    <property type="term" value="C:nucleus"/>
    <property type="evidence" value="ECO:0007669"/>
    <property type="project" value="UniProtKB-SubCell"/>
</dbReference>
<name>A0AA85KMH8_TRIRE</name>
<feature type="region of interest" description="Disordered" evidence="16">
    <location>
        <begin position="570"/>
        <end position="626"/>
    </location>
</feature>
<feature type="compositionally biased region" description="Acidic residues" evidence="16">
    <location>
        <begin position="1517"/>
        <end position="1535"/>
    </location>
</feature>
<comment type="similarity">
    <text evidence="3">Belongs to the SNF2/RAD54 helicase family.</text>
</comment>
<dbReference type="PROSITE" id="PS51533">
    <property type="entry name" value="ADD"/>
    <property type="match status" value="1"/>
</dbReference>
<evidence type="ECO:0000256" key="6">
    <source>
        <dbReference type="ARBA" id="ARBA00022741"/>
    </source>
</evidence>
<dbReference type="SMART" id="SM00490">
    <property type="entry name" value="HELICc"/>
    <property type="match status" value="1"/>
</dbReference>
<dbReference type="InterPro" id="IPR001650">
    <property type="entry name" value="Helicase_C-like"/>
</dbReference>
<feature type="compositionally biased region" description="Basic residues" evidence="16">
    <location>
        <begin position="902"/>
        <end position="912"/>
    </location>
</feature>
<keyword evidence="20" id="KW-1185">Reference proteome</keyword>
<dbReference type="SUPFAM" id="SSF57903">
    <property type="entry name" value="FYVE/PHD zinc finger"/>
    <property type="match status" value="1"/>
</dbReference>
<feature type="compositionally biased region" description="Basic residues" evidence="16">
    <location>
        <begin position="972"/>
        <end position="984"/>
    </location>
</feature>
<evidence type="ECO:0000256" key="10">
    <source>
        <dbReference type="ARBA" id="ARBA00022833"/>
    </source>
</evidence>
<feature type="region of interest" description="Disordered" evidence="16">
    <location>
        <begin position="223"/>
        <end position="250"/>
    </location>
</feature>
<evidence type="ECO:0000259" key="17">
    <source>
        <dbReference type="PROSITE" id="PS51192"/>
    </source>
</evidence>
<dbReference type="PROSITE" id="PS00518">
    <property type="entry name" value="ZF_RING_1"/>
    <property type="match status" value="1"/>
</dbReference>
<feature type="compositionally biased region" description="Polar residues" evidence="16">
    <location>
        <begin position="913"/>
        <end position="929"/>
    </location>
</feature>
<dbReference type="InterPro" id="IPR000330">
    <property type="entry name" value="SNF2_N"/>
</dbReference>
<proteinExistence type="inferred from homology"/>
<dbReference type="Gene3D" id="3.40.50.300">
    <property type="entry name" value="P-loop containing nucleotide triphosphate hydrolases"/>
    <property type="match status" value="2"/>
</dbReference>
<accession>A0AA85KMH8</accession>
<feature type="compositionally biased region" description="Polar residues" evidence="16">
    <location>
        <begin position="747"/>
        <end position="773"/>
    </location>
</feature>
<dbReference type="GO" id="GO:0016887">
    <property type="term" value="F:ATP hydrolysis activity"/>
    <property type="evidence" value="ECO:0007669"/>
    <property type="project" value="InterPro"/>
</dbReference>
<dbReference type="GO" id="GO:0003677">
    <property type="term" value="F:DNA binding"/>
    <property type="evidence" value="ECO:0007669"/>
    <property type="project" value="UniProtKB-KW"/>
</dbReference>
<evidence type="ECO:0000256" key="8">
    <source>
        <dbReference type="ARBA" id="ARBA00022801"/>
    </source>
</evidence>
<feature type="compositionally biased region" description="Basic and acidic residues" evidence="16">
    <location>
        <begin position="1036"/>
        <end position="1053"/>
    </location>
</feature>
<dbReference type="GO" id="GO:0008270">
    <property type="term" value="F:zinc ion binding"/>
    <property type="evidence" value="ECO:0007669"/>
    <property type="project" value="UniProtKB-KW"/>
</dbReference>
<evidence type="ECO:0000256" key="14">
    <source>
        <dbReference type="ARBA" id="ARBA00023242"/>
    </source>
</evidence>
<feature type="compositionally biased region" description="Basic residues" evidence="16">
    <location>
        <begin position="1569"/>
        <end position="1579"/>
    </location>
</feature>
<dbReference type="Pfam" id="PF17981">
    <property type="entry name" value="ADD_ATRX"/>
    <property type="match status" value="1"/>
</dbReference>
<dbReference type="InterPro" id="IPR017907">
    <property type="entry name" value="Znf_RING_CS"/>
</dbReference>
<evidence type="ECO:0000256" key="5">
    <source>
        <dbReference type="ARBA" id="ARBA00022723"/>
    </source>
</evidence>
<dbReference type="InterPro" id="IPR013083">
    <property type="entry name" value="Znf_RING/FYVE/PHD"/>
</dbReference>
<dbReference type="InterPro" id="IPR025766">
    <property type="entry name" value="ADD"/>
</dbReference>
<keyword evidence="14" id="KW-0539">Nucleus</keyword>
<feature type="domain" description="Helicase C-terminal" evidence="18">
    <location>
        <begin position="1644"/>
        <end position="1843"/>
    </location>
</feature>
<comment type="subcellular location">
    <subcellularLocation>
        <location evidence="2">Chromosome</location>
        <location evidence="2">Telomere</location>
    </subcellularLocation>
    <subcellularLocation>
        <location evidence="1">Nucleus</location>
    </subcellularLocation>
</comment>
<evidence type="ECO:0000256" key="11">
    <source>
        <dbReference type="ARBA" id="ARBA00022840"/>
    </source>
</evidence>
<feature type="compositionally biased region" description="Low complexity" evidence="16">
    <location>
        <begin position="596"/>
        <end position="607"/>
    </location>
</feature>
<dbReference type="InterPro" id="IPR049730">
    <property type="entry name" value="SNF2/RAD54-like_C"/>
</dbReference>
<dbReference type="GO" id="GO:0005524">
    <property type="term" value="F:ATP binding"/>
    <property type="evidence" value="ECO:0007669"/>
    <property type="project" value="UniProtKB-KW"/>
</dbReference>
<feature type="region of interest" description="Disordered" evidence="16">
    <location>
        <begin position="1"/>
        <end position="32"/>
    </location>
</feature>
<keyword evidence="10" id="KW-0862">Zinc</keyword>
<dbReference type="Pfam" id="PF00271">
    <property type="entry name" value="Helicase_C"/>
    <property type="match status" value="1"/>
</dbReference>
<feature type="compositionally biased region" description="Polar residues" evidence="16">
    <location>
        <begin position="892"/>
        <end position="901"/>
    </location>
</feature>
<evidence type="ECO:0000313" key="21">
    <source>
        <dbReference type="WBParaSite" id="TREG1_98480.1"/>
    </source>
</evidence>
<sequence>MRKKSFTTKCRVDEDNVPEPCRSVNEEASHSDADSDVVQITPLFLMDSSGHPVLQDGTPVVEPEVVIDSVSDENSANSRNTSRIPSSFSPGVMDCVKCTACCYKIQPFTMPFSVHPLLKVLLCNRCTKYCEKQDFAKDESGKDENCKWCSDGGDLVCCDNCSHAICKKCIRQNLGRTYLRNIESLGESDTWNCFVCDPTPIKALQDNCSEIVNKVAEYEAIKRRRSMRSQESRRSRNKSQVSEPTVGDVFNSSSSPMNFMIPNTVEMPKPTTLPIPDIHYTNVVNPKPIIKIIKVNTPTVVINPAPLTSESIDLLSIFNQISSVNETNVKTALRASQKCLDIFLKDIRRLENNLMRNPPLMQLSQVAQSFQSIYKFHLFTRLGNLSARMLEEEELINKTSRNTIINNNNSNNNNNNKQTISFHPVPILPKVSTIPISVPIPTNSMSMTIDLTNEDSPLKSNTSESEALLVSSELIRTQQTTPTVTNDIDNIKSNSNNNNSYKRRLCESESEEKLECGKKLKLGLITESDTVKREDGLCKEKKPSEEEDLERELHNLERICTKAINSSLLEQSQSSTIEKQHDESIENLKHDKKNTENTTENENTVNRRITRRSCKTTDTKTDEFEDDSWSIEENIINSSFQNNSNNNINPDSTFDGSEANDPLVSGENDTQILLQDQLERKTNDYLHNLNARDALLKSSSDDDDDSSGEGGNDDHAVDDGDDNDVRDDEKVADNLIKRKKLTPDAINGNSANDNNITEDVTHSSDSNTSQKETPSCADVEKSLESSDPFVRLTRLTNAAVNEKLENHNNNKKANKVHHSSLLDDDDDDDEGEDNKNNDNHDVDLDKYSQSTISLSNSKTSKKPNRRTRRVLSSSESNGDDDDDDDNGEESEQSTSNESHNSKQLKSRHKVKSNKLTTLRITRSQKQLPSGKSKVLRSDDDDNGGGGGGGNEDAEDEDNDDEEEEEGDGEKEKKRKQKETKKKKKADADSPTDETVTKKRQQKSYRKRKLRRVHLANSDESGDNNNSEEDDNDDDDANLKKAKEDKDKAEKRGEEETDEGLDSKGRKKIRRIYTTNKLSEATKAAQANEEERRRRIAERQKMYNEFVVQDGEGINTVTTKLILDPGDPIIEVHPGILKHLKPHQVEAVRFLWDCTIESVEHQKSCNNESSSSTTGNGAILAHCMGLGKTLSIISFLHTLLRYPEQLNIRTCLIICPVNTLLNWKHEWDIWLPEDEPVDVFELASKGSSRFKLDILNNWHKNGGVLIIGYDMFRNFVMTLMKRSRSKYVKTTISTGLLNPGPDIVVCDEGHLMKNAKTHISKAVTQIRTTKRVILTGTPLQNNLNEYHAMVDFVKPNLLGTLKEFNNRFVNPIKNGQHSNSTPRDVNIMKKRAHILYKTLDGCVQRRDYSVLTKYLPPRHEYVIMCRLTKVQQELYAYYLENFNDLDITNNNRDDTHRRKTLFTVQQTLYRISTHPYALRIHETKEARKMLLMSEDSFIDDSADSLESSTSSNSAPSDTSEEEDDDDDVVVDADADDAVNNPIGKKKKTKIDQTGDNVDQKNKENNNTVNKKSRSRRRRPLTRQEAKNPTTVILDSDSNHDDEDDDGDSDSVTDIDGSQKLWWYQFYKDEYDWQINVGAKMDVLFNILKRCSDIGDKVIMFSHSLISLDLIEKFLAEINRQWSVLQNQSSDQKTDENVENADTLNRPDLSAYFSDIGHNTWIRGLDYERMDGSMNVNVRKDLQARFNSTTNTRLRLFIISTKAGGLGINLIAANRLVLLDASWNPSHDIQSIFRSYRFGQHKPVYIYRLIAQGTIEEKIYDRQVTKQSLSLRVIDELQIDRHFSDDDLQKLFTFEPDIWNPEDNDDKRPTPILPKDRLLADLLTEYRHLIATYHNHDSLLQHREDEGLTEVERQEAWREYEEEKQYGMSLAEHQRLVMLQQQWIAQQQQQIQQQQQLFHLQYLQQQQQHQLQQHQLQHFILPNFQFPIVSSPNTSGQTIVISDDNSNNSNNNDSQVIITSPPPVLHSGNVVPNKNTKKNKNNNINNTAVTNLTTGSPIITTMTTTASATDVHHSAGSQLIADISTITNNFGNSSNSSASIAVQPSRMQQARYITPAINNLPSNAYGRMYSQVRRGAILKDPSLISDPEKLDKLTMNKLVSVLTTPVLVNT</sequence>
<evidence type="ECO:0000256" key="3">
    <source>
        <dbReference type="ARBA" id="ARBA00007025"/>
    </source>
</evidence>
<dbReference type="InterPro" id="IPR027417">
    <property type="entry name" value="P-loop_NTPase"/>
</dbReference>
<feature type="compositionally biased region" description="Acidic residues" evidence="16">
    <location>
        <begin position="822"/>
        <end position="832"/>
    </location>
</feature>
<dbReference type="SMART" id="SM00487">
    <property type="entry name" value="DEXDc"/>
    <property type="match status" value="1"/>
</dbReference>
<feature type="compositionally biased region" description="Low complexity" evidence="16">
    <location>
        <begin position="1503"/>
        <end position="1516"/>
    </location>
</feature>
<evidence type="ECO:0000256" key="4">
    <source>
        <dbReference type="ARBA" id="ARBA00022454"/>
    </source>
</evidence>
<dbReference type="GO" id="GO:0004386">
    <property type="term" value="F:helicase activity"/>
    <property type="evidence" value="ECO:0007669"/>
    <property type="project" value="UniProtKB-KW"/>
</dbReference>